<organism evidence="2 3">
    <name type="scientific">Oidiodendron maius (strain Zn)</name>
    <dbReference type="NCBI Taxonomy" id="913774"/>
    <lineage>
        <taxon>Eukaryota</taxon>
        <taxon>Fungi</taxon>
        <taxon>Dikarya</taxon>
        <taxon>Ascomycota</taxon>
        <taxon>Pezizomycotina</taxon>
        <taxon>Leotiomycetes</taxon>
        <taxon>Leotiomycetes incertae sedis</taxon>
        <taxon>Myxotrichaceae</taxon>
        <taxon>Oidiodendron</taxon>
    </lineage>
</organism>
<dbReference type="Pfam" id="PF00106">
    <property type="entry name" value="adh_short"/>
    <property type="match status" value="1"/>
</dbReference>
<dbReference type="GO" id="GO:0019748">
    <property type="term" value="P:secondary metabolic process"/>
    <property type="evidence" value="ECO:0007669"/>
    <property type="project" value="TreeGrafter"/>
</dbReference>
<dbReference type="AlphaFoldDB" id="A0A0C3HK77"/>
<reference evidence="3" key="2">
    <citation type="submission" date="2015-01" db="EMBL/GenBank/DDBJ databases">
        <title>Evolutionary Origins and Diversification of the Mycorrhizal Mutualists.</title>
        <authorList>
            <consortium name="DOE Joint Genome Institute"/>
            <consortium name="Mycorrhizal Genomics Consortium"/>
            <person name="Kohler A."/>
            <person name="Kuo A."/>
            <person name="Nagy L.G."/>
            <person name="Floudas D."/>
            <person name="Copeland A."/>
            <person name="Barry K.W."/>
            <person name="Cichocki N."/>
            <person name="Veneault-Fourrey C."/>
            <person name="LaButti K."/>
            <person name="Lindquist E.A."/>
            <person name="Lipzen A."/>
            <person name="Lundell T."/>
            <person name="Morin E."/>
            <person name="Murat C."/>
            <person name="Riley R."/>
            <person name="Ohm R."/>
            <person name="Sun H."/>
            <person name="Tunlid A."/>
            <person name="Henrissat B."/>
            <person name="Grigoriev I.V."/>
            <person name="Hibbett D.S."/>
            <person name="Martin F."/>
        </authorList>
    </citation>
    <scope>NUCLEOTIDE SEQUENCE [LARGE SCALE GENOMIC DNA]</scope>
    <source>
        <strain evidence="3">Zn</strain>
    </source>
</reference>
<evidence type="ECO:0000313" key="3">
    <source>
        <dbReference type="Proteomes" id="UP000054321"/>
    </source>
</evidence>
<dbReference type="GO" id="GO:0016491">
    <property type="term" value="F:oxidoreductase activity"/>
    <property type="evidence" value="ECO:0007669"/>
    <property type="project" value="TreeGrafter"/>
</dbReference>
<evidence type="ECO:0000313" key="2">
    <source>
        <dbReference type="EMBL" id="KIN02737.1"/>
    </source>
</evidence>
<dbReference type="EMBL" id="KN832874">
    <property type="protein sequence ID" value="KIN02737.1"/>
    <property type="molecule type" value="Genomic_DNA"/>
</dbReference>
<protein>
    <submittedName>
        <fullName evidence="2">Uncharacterized protein</fullName>
    </submittedName>
</protein>
<dbReference type="HOGENOM" id="CLU_010194_9_0_1"/>
<dbReference type="SUPFAM" id="SSF51735">
    <property type="entry name" value="NAD(P)-binding Rossmann-fold domains"/>
    <property type="match status" value="1"/>
</dbReference>
<reference evidence="2 3" key="1">
    <citation type="submission" date="2014-04" db="EMBL/GenBank/DDBJ databases">
        <authorList>
            <consortium name="DOE Joint Genome Institute"/>
            <person name="Kuo A."/>
            <person name="Martino E."/>
            <person name="Perotto S."/>
            <person name="Kohler A."/>
            <person name="Nagy L.G."/>
            <person name="Floudas D."/>
            <person name="Copeland A."/>
            <person name="Barry K.W."/>
            <person name="Cichocki N."/>
            <person name="Veneault-Fourrey C."/>
            <person name="LaButti K."/>
            <person name="Lindquist E.A."/>
            <person name="Lipzen A."/>
            <person name="Lundell T."/>
            <person name="Morin E."/>
            <person name="Murat C."/>
            <person name="Sun H."/>
            <person name="Tunlid A."/>
            <person name="Henrissat B."/>
            <person name="Grigoriev I.V."/>
            <person name="Hibbett D.S."/>
            <person name="Martin F."/>
            <person name="Nordberg H.P."/>
            <person name="Cantor M.N."/>
            <person name="Hua S.X."/>
        </authorList>
    </citation>
    <scope>NUCLEOTIDE SEQUENCE [LARGE SCALE GENOMIC DNA]</scope>
    <source>
        <strain evidence="2 3">Zn</strain>
    </source>
</reference>
<dbReference type="Proteomes" id="UP000054321">
    <property type="component" value="Unassembled WGS sequence"/>
</dbReference>
<dbReference type="InterPro" id="IPR036291">
    <property type="entry name" value="NAD(P)-bd_dom_sf"/>
</dbReference>
<keyword evidence="3" id="KW-1185">Reference proteome</keyword>
<dbReference type="InParanoid" id="A0A0C3HK77"/>
<dbReference type="InterPro" id="IPR002347">
    <property type="entry name" value="SDR_fam"/>
</dbReference>
<dbReference type="PRINTS" id="PR00081">
    <property type="entry name" value="GDHRDH"/>
</dbReference>
<dbReference type="OrthoDB" id="1933717at2759"/>
<sequence length="269" mass="29336">MAAPRVVLVTGANTGIGYETVKAFLESARSYHVLLGSRDLDKGREAIATLHKELPNMKNIVEAIQIDLTSDESIEKAYEKVKASPGRLDYLVNNAGATFDIEYVAGKVSLRDCFNKAYDVNVTGTNVLTHTFVPLLLKSSDPRLIFIAGLSQVSVASVKYFPTPPQPAGWPKKIEFETIGYRSSKTAMNMVMLDWNHKLKEDGVKVWAVGPGFLATGLGNIRDKIQAMGGRHPSIGGILIKDVAEGARDEDVGKIVGRDNDGNYKLIPF</sequence>
<proteinExistence type="inferred from homology"/>
<accession>A0A0C3HK77</accession>
<evidence type="ECO:0000256" key="1">
    <source>
        <dbReference type="ARBA" id="ARBA00006484"/>
    </source>
</evidence>
<gene>
    <name evidence="2" type="ORF">OIDMADRAFT_27240</name>
</gene>
<dbReference type="GO" id="GO:0005737">
    <property type="term" value="C:cytoplasm"/>
    <property type="evidence" value="ECO:0007669"/>
    <property type="project" value="TreeGrafter"/>
</dbReference>
<dbReference type="PANTHER" id="PTHR43544">
    <property type="entry name" value="SHORT-CHAIN DEHYDROGENASE/REDUCTASE"/>
    <property type="match status" value="1"/>
</dbReference>
<comment type="similarity">
    <text evidence="1">Belongs to the short-chain dehydrogenases/reductases (SDR) family.</text>
</comment>
<dbReference type="PANTHER" id="PTHR43544:SF32">
    <property type="entry name" value="CHAIN DEHYDROGENASE, PUTATIVE (AFU_ORTHOLOGUE AFUA_5G01530)-RELATED"/>
    <property type="match status" value="1"/>
</dbReference>
<name>A0A0C3HK77_OIDMZ</name>
<dbReference type="InterPro" id="IPR051468">
    <property type="entry name" value="Fungal_SecMetab_SDRs"/>
</dbReference>
<dbReference type="Gene3D" id="3.40.50.720">
    <property type="entry name" value="NAD(P)-binding Rossmann-like Domain"/>
    <property type="match status" value="1"/>
</dbReference>